<dbReference type="GO" id="GO:0016740">
    <property type="term" value="F:transferase activity"/>
    <property type="evidence" value="ECO:0007669"/>
    <property type="project" value="UniProtKB-KW"/>
</dbReference>
<gene>
    <name evidence="2" type="ORF">SAMN04488057_12015</name>
</gene>
<dbReference type="PANTHER" id="PTHR41244:SF1">
    <property type="entry name" value="GLYCOSYLTRANSFERASE"/>
    <property type="match status" value="1"/>
</dbReference>
<evidence type="ECO:0000256" key="1">
    <source>
        <dbReference type="SAM" id="MobiDB-lite"/>
    </source>
</evidence>
<reference evidence="2 3" key="1">
    <citation type="submission" date="2016-11" db="EMBL/GenBank/DDBJ databases">
        <authorList>
            <person name="Jaros S."/>
            <person name="Januszkiewicz K."/>
            <person name="Wedrychowicz H."/>
        </authorList>
    </citation>
    <scope>NUCLEOTIDE SEQUENCE [LARGE SCALE GENOMIC DNA]</scope>
    <source>
        <strain evidence="2 3">CGMCC 1.6102</strain>
    </source>
</reference>
<keyword evidence="2" id="KW-0808">Transferase</keyword>
<protein>
    <submittedName>
        <fullName evidence="2">Glycosyltransferase WbsX</fullName>
    </submittedName>
</protein>
<dbReference type="Proteomes" id="UP000184513">
    <property type="component" value="Unassembled WGS sequence"/>
</dbReference>
<dbReference type="OrthoDB" id="9816424at2"/>
<dbReference type="Pfam" id="PF14307">
    <property type="entry name" value="Glyco_tran_WbsX"/>
    <property type="match status" value="1"/>
</dbReference>
<dbReference type="RefSeq" id="WP_073097734.1">
    <property type="nucleotide sequence ID" value="NZ_FRCY01000020.1"/>
</dbReference>
<keyword evidence="3" id="KW-1185">Reference proteome</keyword>
<organism evidence="2 3">
    <name type="scientific">Cyclobacterium lianum</name>
    <dbReference type="NCBI Taxonomy" id="388280"/>
    <lineage>
        <taxon>Bacteria</taxon>
        <taxon>Pseudomonadati</taxon>
        <taxon>Bacteroidota</taxon>
        <taxon>Cytophagia</taxon>
        <taxon>Cytophagales</taxon>
        <taxon>Cyclobacteriaceae</taxon>
        <taxon>Cyclobacterium</taxon>
    </lineage>
</organism>
<dbReference type="PANTHER" id="PTHR41244">
    <property type="entry name" value="RHAMNAN SYNTHESIS F"/>
    <property type="match status" value="1"/>
</dbReference>
<accession>A0A1M7QLJ2</accession>
<dbReference type="PROSITE" id="PS51257">
    <property type="entry name" value="PROKAR_LIPOPROTEIN"/>
    <property type="match status" value="1"/>
</dbReference>
<evidence type="ECO:0000313" key="2">
    <source>
        <dbReference type="EMBL" id="SHN32242.1"/>
    </source>
</evidence>
<name>A0A1M7QLJ2_9BACT</name>
<dbReference type="Gene3D" id="3.20.20.80">
    <property type="entry name" value="Glycosidases"/>
    <property type="match status" value="1"/>
</dbReference>
<evidence type="ECO:0000313" key="3">
    <source>
        <dbReference type="Proteomes" id="UP000184513"/>
    </source>
</evidence>
<dbReference type="AlphaFoldDB" id="A0A1M7QLJ2"/>
<proteinExistence type="predicted"/>
<sequence>MTLRMHPFMFMLFLPFVFTGCAGVLQNRNAGSDNSVAGSGMQPVPEKEVAGSTAGREKIQDLQVGVFFMPSWNVSGNENQDIDSFWSCLRGRENCSFLADKRSWGPNGRIYNARYPYEGPFLDKKPISELKGFYRRDDPEVARRQLDYMHDYGIDFFAYNWFFGRHYYYHKNFAPQAALYYPQGWPTDPQRDGRVKVPGVEVWNEQLTVLLQENAKRPAEKQVKFALNWCDDSEDRWLAWLQMDSPQNIASRTNYTGETPNRDLYLKVHDKITLLWIDKYFHRKDYLKDESGRPVIYFYFPHDTEARAAYYGIGLDELLERSQGLARKAGFPGIKFIAVTSGAMTASLKAYAMPTSWEPLDDRQPWQGGRYTQRMLFQDYATRLPDLGFDGMTAYIYHDFYEQNNKSYADMRKTYQGHWNKWTEYFSKDSSFEYQVPVAMGWDRRPAGGTWPQQSGIPSEPLKDNVISDKASFLSKLSDARKVLVENRESNGKTLMVCCWNEYLEGNHIEPTEGHGFDYLEAIDALF</sequence>
<dbReference type="InterPro" id="IPR032719">
    <property type="entry name" value="WbsX"/>
</dbReference>
<feature type="region of interest" description="Disordered" evidence="1">
    <location>
        <begin position="33"/>
        <end position="53"/>
    </location>
</feature>
<dbReference type="EMBL" id="FRCY01000020">
    <property type="protein sequence ID" value="SHN32242.1"/>
    <property type="molecule type" value="Genomic_DNA"/>
</dbReference>